<accession>A0ABN0TS21</accession>
<dbReference type="SUPFAM" id="SSF141868">
    <property type="entry name" value="EAL domain-like"/>
    <property type="match status" value="1"/>
</dbReference>
<dbReference type="SMART" id="SM00052">
    <property type="entry name" value="EAL"/>
    <property type="match status" value="1"/>
</dbReference>
<evidence type="ECO:0000256" key="1">
    <source>
        <dbReference type="SAM" id="Phobius"/>
    </source>
</evidence>
<dbReference type="PANTHER" id="PTHR44757:SF2">
    <property type="entry name" value="BIOFILM ARCHITECTURE MAINTENANCE PROTEIN MBAA"/>
    <property type="match status" value="1"/>
</dbReference>
<feature type="domain" description="PAS" evidence="2">
    <location>
        <begin position="151"/>
        <end position="221"/>
    </location>
</feature>
<dbReference type="SMART" id="SM00267">
    <property type="entry name" value="GGDEF"/>
    <property type="match status" value="1"/>
</dbReference>
<evidence type="ECO:0000259" key="4">
    <source>
        <dbReference type="PROSITE" id="PS50887"/>
    </source>
</evidence>
<dbReference type="CDD" id="cd01949">
    <property type="entry name" value="GGDEF"/>
    <property type="match status" value="1"/>
</dbReference>
<dbReference type="InterPro" id="IPR000160">
    <property type="entry name" value="GGDEF_dom"/>
</dbReference>
<dbReference type="CDD" id="cd00130">
    <property type="entry name" value="PAS"/>
    <property type="match status" value="1"/>
</dbReference>
<organism evidence="5 6">
    <name type="scientific">Methylophaga marina</name>
    <dbReference type="NCBI Taxonomy" id="45495"/>
    <lineage>
        <taxon>Bacteria</taxon>
        <taxon>Pseudomonadati</taxon>
        <taxon>Pseudomonadota</taxon>
        <taxon>Gammaproteobacteria</taxon>
        <taxon>Thiotrichales</taxon>
        <taxon>Piscirickettsiaceae</taxon>
        <taxon>Methylophaga</taxon>
    </lineage>
</organism>
<dbReference type="InterPro" id="IPR035919">
    <property type="entry name" value="EAL_sf"/>
</dbReference>
<dbReference type="InterPro" id="IPR000014">
    <property type="entry name" value="PAS"/>
</dbReference>
<feature type="domain" description="GGDEF" evidence="4">
    <location>
        <begin position="308"/>
        <end position="441"/>
    </location>
</feature>
<dbReference type="InterPro" id="IPR052155">
    <property type="entry name" value="Biofilm_reg_signaling"/>
</dbReference>
<keyword evidence="1" id="KW-0812">Transmembrane</keyword>
<dbReference type="SMART" id="SM00091">
    <property type="entry name" value="PAS"/>
    <property type="match status" value="1"/>
</dbReference>
<keyword evidence="1" id="KW-0472">Membrane</keyword>
<feature type="transmembrane region" description="Helical" evidence="1">
    <location>
        <begin position="16"/>
        <end position="39"/>
    </location>
</feature>
<dbReference type="Proteomes" id="UP001501476">
    <property type="component" value="Unassembled WGS sequence"/>
</dbReference>
<name>A0ABN0TS21_9GAMM</name>
<dbReference type="PROSITE" id="PS50883">
    <property type="entry name" value="EAL"/>
    <property type="match status" value="1"/>
</dbReference>
<evidence type="ECO:0008006" key="7">
    <source>
        <dbReference type="Google" id="ProtNLM"/>
    </source>
</evidence>
<protein>
    <recommendedName>
        <fullName evidence="7">GGDEF domain-containing protein</fullName>
    </recommendedName>
</protein>
<dbReference type="RefSeq" id="WP_286305647.1">
    <property type="nucleotide sequence ID" value="NZ_AP027741.1"/>
</dbReference>
<dbReference type="InterPro" id="IPR035965">
    <property type="entry name" value="PAS-like_dom_sf"/>
</dbReference>
<gene>
    <name evidence="5" type="ORF">GCM10008964_20050</name>
</gene>
<dbReference type="PANTHER" id="PTHR44757">
    <property type="entry name" value="DIGUANYLATE CYCLASE DGCP"/>
    <property type="match status" value="1"/>
</dbReference>
<dbReference type="NCBIfam" id="TIGR00229">
    <property type="entry name" value="sensory_box"/>
    <property type="match status" value="1"/>
</dbReference>
<dbReference type="InterPro" id="IPR043128">
    <property type="entry name" value="Rev_trsase/Diguanyl_cyclase"/>
</dbReference>
<dbReference type="Gene3D" id="3.20.20.450">
    <property type="entry name" value="EAL domain"/>
    <property type="match status" value="1"/>
</dbReference>
<evidence type="ECO:0000259" key="2">
    <source>
        <dbReference type="PROSITE" id="PS50112"/>
    </source>
</evidence>
<reference evidence="5 6" key="1">
    <citation type="journal article" date="2019" name="Int. J. Syst. Evol. Microbiol.">
        <title>The Global Catalogue of Microorganisms (GCM) 10K type strain sequencing project: providing services to taxonomists for standard genome sequencing and annotation.</title>
        <authorList>
            <consortium name="The Broad Institute Genomics Platform"/>
            <consortium name="The Broad Institute Genome Sequencing Center for Infectious Disease"/>
            <person name="Wu L."/>
            <person name="Ma J."/>
        </authorList>
    </citation>
    <scope>NUCLEOTIDE SEQUENCE [LARGE SCALE GENOMIC DNA]</scope>
    <source>
        <strain evidence="5 6">JCM 6886</strain>
    </source>
</reference>
<keyword evidence="1" id="KW-1133">Transmembrane helix</keyword>
<dbReference type="Pfam" id="PF00563">
    <property type="entry name" value="EAL"/>
    <property type="match status" value="1"/>
</dbReference>
<dbReference type="InterPro" id="IPR029787">
    <property type="entry name" value="Nucleotide_cyclase"/>
</dbReference>
<feature type="transmembrane region" description="Helical" evidence="1">
    <location>
        <begin position="45"/>
        <end position="64"/>
    </location>
</feature>
<evidence type="ECO:0000313" key="6">
    <source>
        <dbReference type="Proteomes" id="UP001501476"/>
    </source>
</evidence>
<dbReference type="PROSITE" id="PS50887">
    <property type="entry name" value="GGDEF"/>
    <property type="match status" value="1"/>
</dbReference>
<dbReference type="Gene3D" id="3.30.450.20">
    <property type="entry name" value="PAS domain"/>
    <property type="match status" value="1"/>
</dbReference>
<dbReference type="InterPro" id="IPR001633">
    <property type="entry name" value="EAL_dom"/>
</dbReference>
<dbReference type="SUPFAM" id="SSF55073">
    <property type="entry name" value="Nucleotide cyclase"/>
    <property type="match status" value="1"/>
</dbReference>
<dbReference type="Pfam" id="PF00990">
    <property type="entry name" value="GGDEF"/>
    <property type="match status" value="1"/>
</dbReference>
<dbReference type="NCBIfam" id="TIGR00254">
    <property type="entry name" value="GGDEF"/>
    <property type="match status" value="1"/>
</dbReference>
<keyword evidence="6" id="KW-1185">Reference proteome</keyword>
<dbReference type="Gene3D" id="3.30.70.270">
    <property type="match status" value="1"/>
</dbReference>
<comment type="caution">
    <text evidence="5">The sequence shown here is derived from an EMBL/GenBank/DDBJ whole genome shotgun (WGS) entry which is preliminary data.</text>
</comment>
<dbReference type="SUPFAM" id="SSF55785">
    <property type="entry name" value="PYP-like sensor domain (PAS domain)"/>
    <property type="match status" value="1"/>
</dbReference>
<proteinExistence type="predicted"/>
<evidence type="ECO:0000259" key="3">
    <source>
        <dbReference type="PROSITE" id="PS50883"/>
    </source>
</evidence>
<dbReference type="EMBL" id="BAAADG010000006">
    <property type="protein sequence ID" value="GAA0228602.1"/>
    <property type="molecule type" value="Genomic_DNA"/>
</dbReference>
<dbReference type="PROSITE" id="PS50112">
    <property type="entry name" value="PAS"/>
    <property type="match status" value="1"/>
</dbReference>
<feature type="domain" description="EAL" evidence="3">
    <location>
        <begin position="452"/>
        <end position="701"/>
    </location>
</feature>
<dbReference type="CDD" id="cd01948">
    <property type="entry name" value="EAL"/>
    <property type="match status" value="1"/>
</dbReference>
<sequence length="701" mass="79550">MRSTRHSNSVSMTQNWIMVSSVLSAVIALGTFFLIRYFFPTFSSITWIAGALSVLSYLCLTLLFSRYIIRPLQSGIDEIGQLTLSIPLVASKKYIEAREQCEKIDEVQSDPAIVKLKQALCDLASMLEALESKVSQRNKAVFRAHQALKSERDFITQLVDTAQMIVMTSDDQHIIQLFNHYGEQLTGFSRDEVEGSDVARFFPPGHWSETDHILKELLLGNIQIAQQEAELVDKAGHLKQISWFHSRVERNNETTLILSVGLDNTQTRAAEKRIVWMAEHDPLTDLCNRRKFTEEFEKSLQTAIRYQHNNTLLLLDLDRFKDINDTSGHRAGDEALKLVAKTLNRITRFTDFVARLSGDEFAIIMPESDEAGAITLSKKILAELSTIHLNYASVRHTISASIGIVNYPLQDATTNELIGFADLAMYRAKANGKGRYHVFSLDDQSREQLQKRVYWKQKIEEALENHLFVLYFQPILNLNNNNIQHYEVLVRMRDPATQEITLPGKFIEIAEEVGLIQSIDHYVLHHSIKKLGELQKQGSKVEFAINLSGAVVDTPVLLPYLKKLIKRFDVDPTALIFEVTETVAVSNLYQAKLMMTAIKALGCRFSLDDFGVGFASFNYMRELPIDIIKIDGIFIQNLDINKDDQLFVKALIDVAKGLGRQTIAEYVENEAILHILQRYGVDFAQGFYIGKPQQDLLPESD</sequence>
<evidence type="ECO:0000313" key="5">
    <source>
        <dbReference type="EMBL" id="GAA0228602.1"/>
    </source>
</evidence>